<feature type="domain" description="Integrase catalytic" evidence="2">
    <location>
        <begin position="1"/>
        <end position="73"/>
    </location>
</feature>
<dbReference type="PANTHER" id="PTHR37984">
    <property type="entry name" value="PROTEIN CBG26694"/>
    <property type="match status" value="1"/>
</dbReference>
<dbReference type="GO" id="GO:0003676">
    <property type="term" value="F:nucleic acid binding"/>
    <property type="evidence" value="ECO:0007669"/>
    <property type="project" value="InterPro"/>
</dbReference>
<keyword evidence="4" id="KW-1185">Reference proteome</keyword>
<feature type="non-terminal residue" evidence="3">
    <location>
        <position position="102"/>
    </location>
</feature>
<comment type="caution">
    <text evidence="3">The sequence shown here is derived from an EMBL/GenBank/DDBJ whole genome shotgun (WGS) entry which is preliminary data.</text>
</comment>
<organism evidence="3 4">
    <name type="scientific">Trifolium medium</name>
    <dbReference type="NCBI Taxonomy" id="97028"/>
    <lineage>
        <taxon>Eukaryota</taxon>
        <taxon>Viridiplantae</taxon>
        <taxon>Streptophyta</taxon>
        <taxon>Embryophyta</taxon>
        <taxon>Tracheophyta</taxon>
        <taxon>Spermatophyta</taxon>
        <taxon>Magnoliopsida</taxon>
        <taxon>eudicotyledons</taxon>
        <taxon>Gunneridae</taxon>
        <taxon>Pentapetalae</taxon>
        <taxon>rosids</taxon>
        <taxon>fabids</taxon>
        <taxon>Fabales</taxon>
        <taxon>Fabaceae</taxon>
        <taxon>Papilionoideae</taxon>
        <taxon>50 kb inversion clade</taxon>
        <taxon>NPAAA clade</taxon>
        <taxon>Hologalegina</taxon>
        <taxon>IRL clade</taxon>
        <taxon>Trifolieae</taxon>
        <taxon>Trifolium</taxon>
    </lineage>
</organism>
<dbReference type="Gene3D" id="3.30.420.10">
    <property type="entry name" value="Ribonuclease H-like superfamily/Ribonuclease H"/>
    <property type="match status" value="1"/>
</dbReference>
<reference evidence="3 4" key="1">
    <citation type="journal article" date="2018" name="Front. Plant Sci.">
        <title>Red Clover (Trifolium pratense) and Zigzag Clover (T. medium) - A Picture of Genomic Similarities and Differences.</title>
        <authorList>
            <person name="Dluhosova J."/>
            <person name="Istvanek J."/>
            <person name="Nedelnik J."/>
            <person name="Repkova J."/>
        </authorList>
    </citation>
    <scope>NUCLEOTIDE SEQUENCE [LARGE SCALE GENOMIC DNA]</scope>
    <source>
        <strain evidence="4">cv. 10/8</strain>
        <tissue evidence="3">Leaf</tissue>
    </source>
</reference>
<dbReference type="SUPFAM" id="SSF53098">
    <property type="entry name" value="Ribonuclease H-like"/>
    <property type="match status" value="1"/>
</dbReference>
<dbReference type="AlphaFoldDB" id="A0A392QSC5"/>
<accession>A0A392QSC5</accession>
<evidence type="ECO:0000259" key="2">
    <source>
        <dbReference type="PROSITE" id="PS50994"/>
    </source>
</evidence>
<evidence type="ECO:0000256" key="1">
    <source>
        <dbReference type="SAM" id="MobiDB-lite"/>
    </source>
</evidence>
<dbReference type="InterPro" id="IPR036397">
    <property type="entry name" value="RNaseH_sf"/>
</dbReference>
<feature type="region of interest" description="Disordered" evidence="1">
    <location>
        <begin position="1"/>
        <end position="20"/>
    </location>
</feature>
<dbReference type="PANTHER" id="PTHR37984:SF5">
    <property type="entry name" value="PROTEIN NYNRIN-LIKE"/>
    <property type="match status" value="1"/>
</dbReference>
<dbReference type="Proteomes" id="UP000265520">
    <property type="component" value="Unassembled WGS sequence"/>
</dbReference>
<evidence type="ECO:0000313" key="4">
    <source>
        <dbReference type="Proteomes" id="UP000265520"/>
    </source>
</evidence>
<evidence type="ECO:0000313" key="3">
    <source>
        <dbReference type="EMBL" id="MCI26772.1"/>
    </source>
</evidence>
<dbReference type="EMBL" id="LXQA010155207">
    <property type="protein sequence ID" value="MCI26772.1"/>
    <property type="molecule type" value="Genomic_DNA"/>
</dbReference>
<dbReference type="InterPro" id="IPR012337">
    <property type="entry name" value="RNaseH-like_sf"/>
</dbReference>
<sequence length="102" mass="12127">MQGTKLHMSTAYHPESDGQTEVTNRCLETYLRCFIADQPKNWVLWIHWAEFWFNTTFHASSEKTPFEVVYGRQPPLLTRWLQGETRVEAVQRDLLDRDEALR</sequence>
<protein>
    <submittedName>
        <fullName evidence="3">Ty-3/Gypsy retrotransposon polyprotein</fullName>
    </submittedName>
</protein>
<dbReference type="InterPro" id="IPR050951">
    <property type="entry name" value="Retrovirus_Pol_polyprotein"/>
</dbReference>
<name>A0A392QSC5_9FABA</name>
<proteinExistence type="predicted"/>
<dbReference type="InterPro" id="IPR001584">
    <property type="entry name" value="Integrase_cat-core"/>
</dbReference>
<dbReference type="GO" id="GO:0015074">
    <property type="term" value="P:DNA integration"/>
    <property type="evidence" value="ECO:0007669"/>
    <property type="project" value="InterPro"/>
</dbReference>
<dbReference type="PROSITE" id="PS50994">
    <property type="entry name" value="INTEGRASE"/>
    <property type="match status" value="1"/>
</dbReference>